<proteinExistence type="predicted"/>
<organism evidence="1 2">
    <name type="scientific">Brachionus plicatilis</name>
    <name type="common">Marine rotifer</name>
    <name type="synonym">Brachionus muelleri</name>
    <dbReference type="NCBI Taxonomy" id="10195"/>
    <lineage>
        <taxon>Eukaryota</taxon>
        <taxon>Metazoa</taxon>
        <taxon>Spiralia</taxon>
        <taxon>Gnathifera</taxon>
        <taxon>Rotifera</taxon>
        <taxon>Eurotatoria</taxon>
        <taxon>Monogononta</taxon>
        <taxon>Pseudotrocha</taxon>
        <taxon>Ploima</taxon>
        <taxon>Brachionidae</taxon>
        <taxon>Brachionus</taxon>
    </lineage>
</organism>
<protein>
    <recommendedName>
        <fullName evidence="3">HTH psq-type domain-containing protein</fullName>
    </recommendedName>
</protein>
<sequence>MYGPSLKCHRTKKFNLKKNSTDQDLKDADASDVNSNKLNRSQAANFHGIPRQTLKIQKNK</sequence>
<dbReference type="Proteomes" id="UP000276133">
    <property type="component" value="Unassembled WGS sequence"/>
</dbReference>
<evidence type="ECO:0008006" key="3">
    <source>
        <dbReference type="Google" id="ProtNLM"/>
    </source>
</evidence>
<gene>
    <name evidence="1" type="ORF">BpHYR1_005676</name>
</gene>
<dbReference type="AlphaFoldDB" id="A0A3M7PL44"/>
<evidence type="ECO:0000313" key="1">
    <source>
        <dbReference type="EMBL" id="RMZ99464.1"/>
    </source>
</evidence>
<evidence type="ECO:0000313" key="2">
    <source>
        <dbReference type="Proteomes" id="UP000276133"/>
    </source>
</evidence>
<reference evidence="1 2" key="1">
    <citation type="journal article" date="2018" name="Sci. Rep.">
        <title>Genomic signatures of local adaptation to the degree of environmental predictability in rotifers.</title>
        <authorList>
            <person name="Franch-Gras L."/>
            <person name="Hahn C."/>
            <person name="Garcia-Roger E.M."/>
            <person name="Carmona M.J."/>
            <person name="Serra M."/>
            <person name="Gomez A."/>
        </authorList>
    </citation>
    <scope>NUCLEOTIDE SEQUENCE [LARGE SCALE GENOMIC DNA]</scope>
    <source>
        <strain evidence="1">HYR1</strain>
    </source>
</reference>
<comment type="caution">
    <text evidence="1">The sequence shown here is derived from an EMBL/GenBank/DDBJ whole genome shotgun (WGS) entry which is preliminary data.</text>
</comment>
<dbReference type="EMBL" id="REGN01010211">
    <property type="protein sequence ID" value="RMZ99464.1"/>
    <property type="molecule type" value="Genomic_DNA"/>
</dbReference>
<keyword evidence="2" id="KW-1185">Reference proteome</keyword>
<accession>A0A3M7PL44</accession>
<name>A0A3M7PL44_BRAPC</name>